<name>A0A395NNV5_TRIAR</name>
<keyword evidence="4" id="KW-1185">Reference proteome</keyword>
<dbReference type="PANTHER" id="PTHR10622:SF12">
    <property type="entry name" value="HET DOMAIN-CONTAINING PROTEIN"/>
    <property type="match status" value="1"/>
</dbReference>
<evidence type="ECO:0000259" key="2">
    <source>
        <dbReference type="Pfam" id="PF06985"/>
    </source>
</evidence>
<feature type="region of interest" description="Disordered" evidence="1">
    <location>
        <begin position="540"/>
        <end position="567"/>
    </location>
</feature>
<comment type="caution">
    <text evidence="3">The sequence shown here is derived from an EMBL/GenBank/DDBJ whole genome shotgun (WGS) entry which is preliminary data.</text>
</comment>
<organism evidence="3 4">
    <name type="scientific">Trichoderma arundinaceum</name>
    <dbReference type="NCBI Taxonomy" id="490622"/>
    <lineage>
        <taxon>Eukaryota</taxon>
        <taxon>Fungi</taxon>
        <taxon>Dikarya</taxon>
        <taxon>Ascomycota</taxon>
        <taxon>Pezizomycotina</taxon>
        <taxon>Sordariomycetes</taxon>
        <taxon>Hypocreomycetidae</taxon>
        <taxon>Hypocreales</taxon>
        <taxon>Hypocreaceae</taxon>
        <taxon>Trichoderma</taxon>
    </lineage>
</organism>
<gene>
    <name evidence="3" type="ORF">TARUN_4561</name>
</gene>
<sequence length="567" mass="64959">MRLINAITFTLEEFLGTDVPKYAILSHTWEEEEVTFQDFNHQEIRSQKKGFHKLQKLCELAKQDGLQYAWADTCCIDKTSSSELTEAINSMFRFYLDAEVCYAWLMDLPADNRDIHYRLDKCRWFTRGWTLQELIAPRVLKFYDETWKFRGTKSNLRQLITQITKISGGILKDPTRLSQLPVAQKMSWAANRQTTRIEDMAYSLLGLFEVNMPMIYGEGSRAFLRLQEEIAKEKNDPSLFAWRAASPGQTHYGMFASTPADFRNSGSVHLINDPMFSTEYLISNKGLRIDSDLFPVNDRIFFMDINCVDLPPNRTTTSATSSNSVKLALDQRHIGILIKSHGGGVYSRVEADRFAIPPGGSPLHSIRVFLPKHVDLTRSLYLENLFSYSFVLRKGVSPPSDAFPFTPLVFIPETEWDTRQHKFPTRGRDDFSAYAHFRAEPSFTNSSDFVLAFGNVKEEGGPWIGISLAEDLNIYPYLGDAKKVGHAARKKRNTTVKVRYDENLRRTYYVHVSLKKTRVGVDVVYFIDLSCTTEKVPRAGGDSTADRHMMGGHRYRQSLNIDERKSF</sequence>
<evidence type="ECO:0000256" key="1">
    <source>
        <dbReference type="SAM" id="MobiDB-lite"/>
    </source>
</evidence>
<feature type="domain" description="Heterokaryon incompatibility" evidence="2">
    <location>
        <begin position="22"/>
        <end position="107"/>
    </location>
</feature>
<dbReference type="Pfam" id="PF06985">
    <property type="entry name" value="HET"/>
    <property type="match status" value="1"/>
</dbReference>
<dbReference type="PANTHER" id="PTHR10622">
    <property type="entry name" value="HET DOMAIN-CONTAINING PROTEIN"/>
    <property type="match status" value="1"/>
</dbReference>
<evidence type="ECO:0000313" key="4">
    <source>
        <dbReference type="Proteomes" id="UP000266272"/>
    </source>
</evidence>
<accession>A0A395NNV5</accession>
<proteinExistence type="predicted"/>
<dbReference type="Proteomes" id="UP000266272">
    <property type="component" value="Unassembled WGS sequence"/>
</dbReference>
<protein>
    <submittedName>
        <fullName evidence="3">Het domain-containing</fullName>
    </submittedName>
</protein>
<dbReference type="InterPro" id="IPR010730">
    <property type="entry name" value="HET"/>
</dbReference>
<dbReference type="EMBL" id="PXOA01000263">
    <property type="protein sequence ID" value="RFU77669.1"/>
    <property type="molecule type" value="Genomic_DNA"/>
</dbReference>
<dbReference type="AlphaFoldDB" id="A0A395NNV5"/>
<evidence type="ECO:0000313" key="3">
    <source>
        <dbReference type="EMBL" id="RFU77669.1"/>
    </source>
</evidence>
<reference evidence="3 4" key="1">
    <citation type="journal article" date="2018" name="PLoS Pathog.">
        <title>Evolution of structural diversity of trichothecenes, a family of toxins produced by plant pathogenic and entomopathogenic fungi.</title>
        <authorList>
            <person name="Proctor R.H."/>
            <person name="McCormick S.P."/>
            <person name="Kim H.S."/>
            <person name="Cardoza R.E."/>
            <person name="Stanley A.M."/>
            <person name="Lindo L."/>
            <person name="Kelly A."/>
            <person name="Brown D.W."/>
            <person name="Lee T."/>
            <person name="Vaughan M.M."/>
            <person name="Alexander N.J."/>
            <person name="Busman M."/>
            <person name="Gutierrez S."/>
        </authorList>
    </citation>
    <scope>NUCLEOTIDE SEQUENCE [LARGE SCALE GENOMIC DNA]</scope>
    <source>
        <strain evidence="3 4">IBT 40837</strain>
    </source>
</reference>
<dbReference type="STRING" id="490622.A0A395NNV5"/>
<dbReference type="OrthoDB" id="4884384at2759"/>